<protein>
    <submittedName>
        <fullName evidence="1">Uncharacterized protein</fullName>
    </submittedName>
</protein>
<dbReference type="RefSeq" id="WP_002673929.1">
    <property type="nucleotide sequence ID" value="NZ_GL573160.1"/>
</dbReference>
<sequence length="48" mass="5182">MWRVIYLVSPRTPEGGQAGKGDKHLSLHILCSCGVHTQLSLATFKGGM</sequence>
<accession>E4MSW7</accession>
<name>E4MSW7_CAPOC</name>
<organism evidence="1 2">
    <name type="scientific">Capnocytophaga ochracea F0287</name>
    <dbReference type="NCBI Taxonomy" id="873517"/>
    <lineage>
        <taxon>Bacteria</taxon>
        <taxon>Pseudomonadati</taxon>
        <taxon>Bacteroidota</taxon>
        <taxon>Flavobacteriia</taxon>
        <taxon>Flavobacteriales</taxon>
        <taxon>Flavobacteriaceae</taxon>
        <taxon>Capnocytophaga</taxon>
    </lineage>
</organism>
<gene>
    <name evidence="1" type="ORF">HMPREF1977_1477</name>
</gene>
<evidence type="ECO:0000313" key="1">
    <source>
        <dbReference type="EMBL" id="EFS97273.1"/>
    </source>
</evidence>
<dbReference type="EMBL" id="AEOH01000039">
    <property type="protein sequence ID" value="EFS97273.1"/>
    <property type="molecule type" value="Genomic_DNA"/>
</dbReference>
<comment type="caution">
    <text evidence="1">The sequence shown here is derived from an EMBL/GenBank/DDBJ whole genome shotgun (WGS) entry which is preliminary data.</text>
</comment>
<dbReference type="Proteomes" id="UP000005391">
    <property type="component" value="Unassembled WGS sequence"/>
</dbReference>
<dbReference type="AlphaFoldDB" id="E4MSW7"/>
<proteinExistence type="predicted"/>
<reference evidence="1 2" key="1">
    <citation type="submission" date="2010-10" db="EMBL/GenBank/DDBJ databases">
        <authorList>
            <person name="Muzny D."/>
            <person name="Qin X."/>
            <person name="Deng J."/>
            <person name="Jiang H."/>
            <person name="Liu Y."/>
            <person name="Qu J."/>
            <person name="Song X.-Z."/>
            <person name="Zhang L."/>
            <person name="Thornton R."/>
            <person name="Coyle M."/>
            <person name="Francisco L."/>
            <person name="Jackson L."/>
            <person name="Javaid M."/>
            <person name="Korchina V."/>
            <person name="Kovar C."/>
            <person name="Mata R."/>
            <person name="Mathew T."/>
            <person name="Ngo R."/>
            <person name="Nguyen L."/>
            <person name="Nguyen N."/>
            <person name="Okwuonu G."/>
            <person name="Ongeri F."/>
            <person name="Pham C."/>
            <person name="Simmons D."/>
            <person name="Wilczek-Boney K."/>
            <person name="Hale W."/>
            <person name="Jakkamsetti A."/>
            <person name="Pham P."/>
            <person name="Ruth R."/>
            <person name="San Lucas F."/>
            <person name="Warren J."/>
            <person name="Zhang J."/>
            <person name="Zhao Z."/>
            <person name="Zhou C."/>
            <person name="Zhu D."/>
            <person name="Lee S."/>
            <person name="Bess C."/>
            <person name="Blankenburg K."/>
            <person name="Forbes L."/>
            <person name="Fu Q."/>
            <person name="Gubbala S."/>
            <person name="Hirani K."/>
            <person name="Jayaseelan J.C."/>
            <person name="Lara F."/>
            <person name="Munidasa M."/>
            <person name="Palculict T."/>
            <person name="Patil S."/>
            <person name="Pu L.-L."/>
            <person name="Saada N."/>
            <person name="Tang L."/>
            <person name="Weissenberger G."/>
            <person name="Zhu Y."/>
            <person name="Hemphill L."/>
            <person name="Shang Y."/>
            <person name="Youmans B."/>
            <person name="Ayvaz T."/>
            <person name="Ross M."/>
            <person name="Santibanez J."/>
            <person name="Aqrawi P."/>
            <person name="Gross S."/>
            <person name="Joshi V."/>
            <person name="Fowler G."/>
            <person name="Nazareth L."/>
            <person name="Reid J."/>
            <person name="Worley K."/>
            <person name="Petrosino J."/>
            <person name="Highlander S."/>
            <person name="Gibbs R."/>
        </authorList>
    </citation>
    <scope>NUCLEOTIDE SEQUENCE [LARGE SCALE GENOMIC DNA]</scope>
    <source>
        <strain evidence="1 2">F0287</strain>
    </source>
</reference>
<dbReference type="HOGENOM" id="CLU_210833_0_0_10"/>
<evidence type="ECO:0000313" key="2">
    <source>
        <dbReference type="Proteomes" id="UP000005391"/>
    </source>
</evidence>